<feature type="transmembrane region" description="Helical" evidence="10">
    <location>
        <begin position="21"/>
        <end position="45"/>
    </location>
</feature>
<dbReference type="WBParaSite" id="Pan_g11403.t1">
    <property type="protein sequence ID" value="Pan_g11403.t1"/>
    <property type="gene ID" value="Pan_g11403"/>
</dbReference>
<feature type="transmembrane region" description="Helical" evidence="10">
    <location>
        <begin position="365"/>
        <end position="391"/>
    </location>
</feature>
<evidence type="ECO:0000256" key="5">
    <source>
        <dbReference type="ARBA" id="ARBA00023065"/>
    </source>
</evidence>
<evidence type="ECO:0000256" key="2">
    <source>
        <dbReference type="ARBA" id="ARBA00022448"/>
    </source>
</evidence>
<protein>
    <submittedName>
        <fullName evidence="13">Ion_trans_2 domain-containing protein</fullName>
    </submittedName>
</protein>
<evidence type="ECO:0000256" key="4">
    <source>
        <dbReference type="ARBA" id="ARBA00022989"/>
    </source>
</evidence>
<dbReference type="GO" id="GO:0022841">
    <property type="term" value="F:potassium ion leak channel activity"/>
    <property type="evidence" value="ECO:0007669"/>
    <property type="project" value="TreeGrafter"/>
</dbReference>
<keyword evidence="7 8" id="KW-0407">Ion channel</keyword>
<feature type="transmembrane region" description="Helical" evidence="10">
    <location>
        <begin position="312"/>
        <end position="330"/>
    </location>
</feature>
<keyword evidence="4 10" id="KW-1133">Transmembrane helix</keyword>
<dbReference type="AlphaFoldDB" id="A0A7E4ZQI1"/>
<evidence type="ECO:0000256" key="9">
    <source>
        <dbReference type="SAM" id="MobiDB-lite"/>
    </source>
</evidence>
<comment type="similarity">
    <text evidence="8">Belongs to the two pore domain potassium channel (TC 1.A.1.8) family.</text>
</comment>
<keyword evidence="2 8" id="KW-0813">Transport</keyword>
<dbReference type="Proteomes" id="UP000492821">
    <property type="component" value="Unassembled WGS sequence"/>
</dbReference>
<dbReference type="PRINTS" id="PR01333">
    <property type="entry name" value="2POREKCHANEL"/>
</dbReference>
<evidence type="ECO:0000313" key="13">
    <source>
        <dbReference type="WBParaSite" id="Pan_g11403.t1"/>
    </source>
</evidence>
<feature type="domain" description="Potassium channel" evidence="11">
    <location>
        <begin position="318"/>
        <end position="392"/>
    </location>
</feature>
<evidence type="ECO:0000256" key="8">
    <source>
        <dbReference type="RuleBase" id="RU003857"/>
    </source>
</evidence>
<organism evidence="12 13">
    <name type="scientific">Panagrellus redivivus</name>
    <name type="common">Microworm</name>
    <dbReference type="NCBI Taxonomy" id="6233"/>
    <lineage>
        <taxon>Eukaryota</taxon>
        <taxon>Metazoa</taxon>
        <taxon>Ecdysozoa</taxon>
        <taxon>Nematoda</taxon>
        <taxon>Chromadorea</taxon>
        <taxon>Rhabditida</taxon>
        <taxon>Tylenchina</taxon>
        <taxon>Panagrolaimomorpha</taxon>
        <taxon>Panagrolaimoidea</taxon>
        <taxon>Panagrolaimidae</taxon>
        <taxon>Panagrellus</taxon>
    </lineage>
</organism>
<evidence type="ECO:0000256" key="10">
    <source>
        <dbReference type="SAM" id="Phobius"/>
    </source>
</evidence>
<dbReference type="InterPro" id="IPR003280">
    <property type="entry name" value="2pore_dom_K_chnl"/>
</dbReference>
<evidence type="ECO:0000313" key="12">
    <source>
        <dbReference type="Proteomes" id="UP000492821"/>
    </source>
</evidence>
<feature type="transmembrane region" description="Helical" evidence="10">
    <location>
        <begin position="203"/>
        <end position="224"/>
    </location>
</feature>
<dbReference type="SUPFAM" id="SSF81324">
    <property type="entry name" value="Voltage-gated potassium channels"/>
    <property type="match status" value="2"/>
</dbReference>
<dbReference type="Pfam" id="PF07885">
    <property type="entry name" value="Ion_trans_2"/>
    <property type="match status" value="2"/>
</dbReference>
<dbReference type="PANTHER" id="PTHR11003:SF97">
    <property type="entry name" value="POTASSIUM CHANNEL DOMAIN-CONTAINING PROTEIN"/>
    <property type="match status" value="1"/>
</dbReference>
<keyword evidence="12" id="KW-1185">Reference proteome</keyword>
<feature type="region of interest" description="Disordered" evidence="9">
    <location>
        <begin position="515"/>
        <end position="551"/>
    </location>
</feature>
<keyword evidence="5 8" id="KW-0406">Ion transport</keyword>
<dbReference type="GO" id="GO:0015271">
    <property type="term" value="F:outward rectifier potassium channel activity"/>
    <property type="evidence" value="ECO:0007669"/>
    <property type="project" value="TreeGrafter"/>
</dbReference>
<evidence type="ECO:0000256" key="1">
    <source>
        <dbReference type="ARBA" id="ARBA00004141"/>
    </source>
</evidence>
<dbReference type="Gene3D" id="1.10.287.70">
    <property type="match status" value="1"/>
</dbReference>
<evidence type="ECO:0000256" key="7">
    <source>
        <dbReference type="ARBA" id="ARBA00023303"/>
    </source>
</evidence>
<accession>A0A7E4ZQI1</accession>
<dbReference type="InterPro" id="IPR013099">
    <property type="entry name" value="K_chnl_dom"/>
</dbReference>
<reference evidence="12" key="1">
    <citation type="journal article" date="2013" name="Genetics">
        <title>The draft genome and transcriptome of Panagrellus redivivus are shaped by the harsh demands of a free-living lifestyle.</title>
        <authorList>
            <person name="Srinivasan J."/>
            <person name="Dillman A.R."/>
            <person name="Macchietto M.G."/>
            <person name="Heikkinen L."/>
            <person name="Lakso M."/>
            <person name="Fracchia K.M."/>
            <person name="Antoshechkin I."/>
            <person name="Mortazavi A."/>
            <person name="Wong G."/>
            <person name="Sternberg P.W."/>
        </authorList>
    </citation>
    <scope>NUCLEOTIDE SEQUENCE [LARGE SCALE GENOMIC DNA]</scope>
    <source>
        <strain evidence="12">MT8872</strain>
    </source>
</reference>
<comment type="subcellular location">
    <subcellularLocation>
        <location evidence="1">Membrane</location>
        <topology evidence="1">Multi-pass membrane protein</topology>
    </subcellularLocation>
</comment>
<evidence type="ECO:0000256" key="6">
    <source>
        <dbReference type="ARBA" id="ARBA00023136"/>
    </source>
</evidence>
<feature type="transmembrane region" description="Helical" evidence="10">
    <location>
        <begin position="170"/>
        <end position="191"/>
    </location>
</feature>
<feature type="domain" description="Potassium channel" evidence="11">
    <location>
        <begin position="170"/>
        <end position="228"/>
    </location>
</feature>
<keyword evidence="6 10" id="KW-0472">Membrane</keyword>
<dbReference type="PANTHER" id="PTHR11003">
    <property type="entry name" value="POTASSIUM CHANNEL, SUBFAMILY K"/>
    <property type="match status" value="1"/>
</dbReference>
<keyword evidence="3 8" id="KW-0812">Transmembrane</keyword>
<evidence type="ECO:0000256" key="3">
    <source>
        <dbReference type="ARBA" id="ARBA00022692"/>
    </source>
</evidence>
<dbReference type="GO" id="GO:0005886">
    <property type="term" value="C:plasma membrane"/>
    <property type="evidence" value="ECO:0007669"/>
    <property type="project" value="TreeGrafter"/>
</dbReference>
<proteinExistence type="inferred from homology"/>
<name>A0A7E4ZQI1_PANRE</name>
<reference evidence="13" key="2">
    <citation type="submission" date="2020-10" db="UniProtKB">
        <authorList>
            <consortium name="WormBaseParasite"/>
        </authorList>
    </citation>
    <scope>IDENTIFICATION</scope>
</reference>
<evidence type="ECO:0000259" key="11">
    <source>
        <dbReference type="Pfam" id="PF07885"/>
    </source>
</evidence>
<dbReference type="GO" id="GO:0030322">
    <property type="term" value="P:stabilization of membrane potential"/>
    <property type="evidence" value="ECO:0007669"/>
    <property type="project" value="TreeGrafter"/>
</dbReference>
<sequence length="551" mass="61863">MVWNRRHVPTITPKCFANSQVAPYLLHVGMVAAVAIYVFAGAMAIRAIEAAPKTPGPDLSAVSKSERYWMKRENATKHMEEFPVKTVVYQANASIENREHMTRSRRCVITALKKIALATKCRQDKVKDSLMAHLDRCYQTDVKKIIKRAMREGREIGGSSNETANEPIEWTYWPITDAILFCFTVITTIGYGNVAPQTVGGQVFVIVYGLFGVPFSMVVIANFGKFLAEMLRTWFKPFKVLARKAIKRLCRPDLSPRDKEKLMFGENGKKKVSFAVDGTDPENNNVVPNGIEEVESMEEVVNDAPESTHKDAAALFVAFVLYVIFGSLIIASYEPDMDVFKAIYYIFVSLTTIGLGDVVPKSQSYLLFTLIYIAIGLALTTIAIEIASDYLKQLHYFGRKMENVGNVQIWFGGKKLTMKQLVKNLGDQFNLPIEDLADLNLDKFVDNAIKVEAGEIPTLRSTEYPYGIKPIFITDFKDALREGSVIFADEDERYIVYGFPREHYARILPPALLPEGRIPNMDGTDPDEGSEGDPFTTRSYNDHHNQSPKAS</sequence>
<feature type="transmembrane region" description="Helical" evidence="10">
    <location>
        <begin position="342"/>
        <end position="359"/>
    </location>
</feature>